<dbReference type="EMBL" id="JADBGQ010000008">
    <property type="protein sequence ID" value="KAG5384932.1"/>
    <property type="molecule type" value="Genomic_DNA"/>
</dbReference>
<sequence length="137" mass="15582">MQSMLLKEAKPVNKVSNQGKCQTPPRETGIDVCVLDVESKNESYLLPEVLKKEPDHKPSHEPPHKWKSNVEQCVQMPRLKNVENFSGCKGESFKEIPPDNLLLLGESKPKMVRTEPTRSMKDHPLKEIRNAKVKSRG</sequence>
<feature type="compositionally biased region" description="Basic and acidic residues" evidence="1">
    <location>
        <begin position="51"/>
        <end position="64"/>
    </location>
</feature>
<organism evidence="2 3">
    <name type="scientific">Brassica rapa subsp. trilocularis</name>
    <dbReference type="NCBI Taxonomy" id="1813537"/>
    <lineage>
        <taxon>Eukaryota</taxon>
        <taxon>Viridiplantae</taxon>
        <taxon>Streptophyta</taxon>
        <taxon>Embryophyta</taxon>
        <taxon>Tracheophyta</taxon>
        <taxon>Spermatophyta</taxon>
        <taxon>Magnoliopsida</taxon>
        <taxon>eudicotyledons</taxon>
        <taxon>Gunneridae</taxon>
        <taxon>Pentapetalae</taxon>
        <taxon>rosids</taxon>
        <taxon>malvids</taxon>
        <taxon>Brassicales</taxon>
        <taxon>Brassicaceae</taxon>
        <taxon>Brassiceae</taxon>
        <taxon>Brassica</taxon>
    </lineage>
</organism>
<evidence type="ECO:0000313" key="3">
    <source>
        <dbReference type="Proteomes" id="UP000823674"/>
    </source>
</evidence>
<proteinExistence type="predicted"/>
<gene>
    <name evidence="2" type="primary">A09g512820.1_BraROA</name>
    <name evidence="2" type="ORF">IGI04_036402</name>
</gene>
<feature type="region of interest" description="Disordered" evidence="1">
    <location>
        <begin position="105"/>
        <end position="137"/>
    </location>
</feature>
<feature type="region of interest" description="Disordered" evidence="1">
    <location>
        <begin position="51"/>
        <end position="70"/>
    </location>
</feature>
<evidence type="ECO:0000256" key="1">
    <source>
        <dbReference type="SAM" id="MobiDB-lite"/>
    </source>
</evidence>
<feature type="non-terminal residue" evidence="2">
    <location>
        <position position="137"/>
    </location>
</feature>
<comment type="caution">
    <text evidence="2">The sequence shown here is derived from an EMBL/GenBank/DDBJ whole genome shotgun (WGS) entry which is preliminary data.</text>
</comment>
<reference evidence="2 3" key="1">
    <citation type="submission" date="2021-03" db="EMBL/GenBank/DDBJ databases">
        <authorList>
            <person name="King G.J."/>
            <person name="Bancroft I."/>
            <person name="Baten A."/>
            <person name="Bloomfield J."/>
            <person name="Borpatragohain P."/>
            <person name="He Z."/>
            <person name="Irish N."/>
            <person name="Irwin J."/>
            <person name="Liu K."/>
            <person name="Mauleon R.P."/>
            <person name="Moore J."/>
            <person name="Morris R."/>
            <person name="Ostergaard L."/>
            <person name="Wang B."/>
            <person name="Wells R."/>
        </authorList>
    </citation>
    <scope>NUCLEOTIDE SEQUENCE [LARGE SCALE GENOMIC DNA]</scope>
    <source>
        <strain evidence="2">R-o-18</strain>
        <tissue evidence="2">Leaf</tissue>
    </source>
</reference>
<name>A0ABQ7LEC4_BRACM</name>
<dbReference type="Proteomes" id="UP000823674">
    <property type="component" value="Chromosome A09"/>
</dbReference>
<accession>A0ABQ7LEC4</accession>
<feature type="region of interest" description="Disordered" evidence="1">
    <location>
        <begin position="1"/>
        <end position="24"/>
    </location>
</feature>
<protein>
    <submittedName>
        <fullName evidence="2">Uncharacterized protein</fullName>
    </submittedName>
</protein>
<keyword evidence="3" id="KW-1185">Reference proteome</keyword>
<evidence type="ECO:0000313" key="2">
    <source>
        <dbReference type="EMBL" id="KAG5384932.1"/>
    </source>
</evidence>
<feature type="compositionally biased region" description="Basic and acidic residues" evidence="1">
    <location>
        <begin position="107"/>
        <end position="130"/>
    </location>
</feature>